<feature type="binding site" evidence="13">
    <location>
        <position position="136"/>
    </location>
    <ligand>
        <name>a divalent metal cation</name>
        <dbReference type="ChEBI" id="CHEBI:60240"/>
    </ligand>
</feature>
<keyword evidence="17" id="KW-0012">Acyltransferase</keyword>
<dbReference type="Gene3D" id="3.40.50.10380">
    <property type="entry name" value="Malic enzyme, N-terminal domain"/>
    <property type="match status" value="1"/>
</dbReference>
<feature type="binding site" evidence="13">
    <location>
        <position position="137"/>
    </location>
    <ligand>
        <name>a divalent metal cation</name>
        <dbReference type="ChEBI" id="CHEBI:60240"/>
    </ligand>
</feature>
<evidence type="ECO:0000256" key="4">
    <source>
        <dbReference type="ARBA" id="ARBA00008756"/>
    </source>
</evidence>
<dbReference type="InterPro" id="IPR015884">
    <property type="entry name" value="Malic_enzyme_CS"/>
</dbReference>
<sequence length="755" mass="81800">MNHSLKEEALHFHRYPTAGKISVTPTKSLTNQHDLSLAYSPGVAFACEEIQNDALQADFLTARANLVAVISNGTAVLGLGNIGALAGKPVMEGKGVLFKKFAGINVFDIEINETDIDKFVDIVASMEPTFGGINLEDIKAPECFAIEKKLQARMNIPVFHDDQHGTAIIAAAAVLNALKIQNKNCADVKVVVSGAGAAGLSCVDMFIAVGIKAEHIIVCDSKGVIYAGRDGLDERKAQYAAQTSARTLADAMVGADIFLGVSKAGLVSPEMVKSMAEKPLILALANPTPEIMPEEIKAVRDDAIIATGRSDYPNQVNNVLCFPYLFRGALDVGATTINEAMKRAAVEALATLAQLPADEEVISAYDGQRLIFGEEYIIPKPFDARLITTVPVAVAQAAMKSGVARRPIADMNAYIDQLKALFNPHYRVMKPILERAKAQPLKVVFAEGEDLRTLRAVLNCVQEKICTPILIGWRAAIVARLQEYHLPLDSDRDIQIIEPDLHYKNCWQTYQTLCANAGIDPEAIQNQPEMQATVLAALLVHLGHADTLICGTNGHYDHHRQQLDLILALKDGMKTSAALDMLLLPKESVFIADTHIHHQPNAQEITHITLLAEKMLRQLGITPRAALLSRSHFGECPDLESHRVMQEALAAIQKMQPNLEIAGEMQADVALSAEIRHHAGAEKGLNTSANLLIMPNVDAANIAYHVMKVWSNGSAVGSMLLGLQRPAQLMNQEVTARQIFTMAAIAVVAAQTDND</sequence>
<dbReference type="OrthoDB" id="9805787at2"/>
<dbReference type="PROSITE" id="PS00331">
    <property type="entry name" value="MALIC_ENZYMES"/>
    <property type="match status" value="1"/>
</dbReference>
<keyword evidence="6" id="KW-0560">Oxidoreductase</keyword>
<dbReference type="InterPro" id="IPR012188">
    <property type="entry name" value="ME_PTA"/>
</dbReference>
<gene>
    <name evidence="17" type="primary">maeB</name>
    <name evidence="17" type="ordered locus">DNO_0020</name>
</gene>
<evidence type="ECO:0000256" key="7">
    <source>
        <dbReference type="ARBA" id="ARBA00023268"/>
    </source>
</evidence>
<dbReference type="GO" id="GO:0004473">
    <property type="term" value="F:malate dehydrogenase (decarboxylating) (NADP+) activity"/>
    <property type="evidence" value="ECO:0007669"/>
    <property type="project" value="UniProtKB-EC"/>
</dbReference>
<dbReference type="InterPro" id="IPR051674">
    <property type="entry name" value="Malate_Decarboxylase"/>
</dbReference>
<dbReference type="GO" id="GO:0016746">
    <property type="term" value="F:acyltransferase activity"/>
    <property type="evidence" value="ECO:0007669"/>
    <property type="project" value="UniProtKB-KW"/>
</dbReference>
<keyword evidence="5 13" id="KW-0479">Metal-binding</keyword>
<dbReference type="SUPFAM" id="SSF53223">
    <property type="entry name" value="Aminoacid dehydrogenase-like, N-terminal domain"/>
    <property type="match status" value="1"/>
</dbReference>
<evidence type="ECO:0000256" key="13">
    <source>
        <dbReference type="PIRSR" id="PIRSR036684-2"/>
    </source>
</evidence>
<dbReference type="Pfam" id="PF03949">
    <property type="entry name" value="Malic_M"/>
    <property type="match status" value="1"/>
</dbReference>
<dbReference type="SUPFAM" id="SSF53659">
    <property type="entry name" value="Isocitrate/Isopropylmalate dehydrogenase-like"/>
    <property type="match status" value="1"/>
</dbReference>
<dbReference type="Gene3D" id="3.40.50.720">
    <property type="entry name" value="NAD(P)-binding Rossmann-like Domain"/>
    <property type="match status" value="1"/>
</dbReference>
<dbReference type="CDD" id="cd05311">
    <property type="entry name" value="NAD_bind_2_malic_enz"/>
    <property type="match status" value="1"/>
</dbReference>
<evidence type="ECO:0000256" key="10">
    <source>
        <dbReference type="ARBA" id="ARBA00050924"/>
    </source>
</evidence>
<comment type="catalytic activity">
    <reaction evidence="10">
        <text>(S)-malate + NADP(+) = pyruvate + CO2 + NADPH</text>
        <dbReference type="Rhea" id="RHEA:18253"/>
        <dbReference type="ChEBI" id="CHEBI:15361"/>
        <dbReference type="ChEBI" id="CHEBI:15589"/>
        <dbReference type="ChEBI" id="CHEBI:16526"/>
        <dbReference type="ChEBI" id="CHEBI:57783"/>
        <dbReference type="ChEBI" id="CHEBI:58349"/>
        <dbReference type="EC" id="1.1.1.40"/>
    </reaction>
</comment>
<dbReference type="SMART" id="SM01274">
    <property type="entry name" value="malic"/>
    <property type="match status" value="1"/>
</dbReference>
<dbReference type="InterPro" id="IPR002505">
    <property type="entry name" value="PTA_PTB"/>
</dbReference>
<dbReference type="FunFam" id="3.40.50.720:FF:000095">
    <property type="entry name" value="NADP-dependent malic enzyme"/>
    <property type="match status" value="1"/>
</dbReference>
<feature type="binding site" evidence="14">
    <location>
        <position position="286"/>
    </location>
    <ligand>
        <name>a divalent metal cation</name>
        <dbReference type="ChEBI" id="CHEBI:60240"/>
    </ligand>
</feature>
<dbReference type="eggNOG" id="COG0280">
    <property type="taxonomic scope" value="Bacteria"/>
</dbReference>
<dbReference type="eggNOG" id="COG0281">
    <property type="taxonomic scope" value="Bacteria"/>
</dbReference>
<dbReference type="InterPro" id="IPR012302">
    <property type="entry name" value="Malic_NAD-bd"/>
</dbReference>
<comment type="catalytic activity">
    <reaction evidence="11">
        <text>oxaloacetate + H(+) = pyruvate + CO2</text>
        <dbReference type="Rhea" id="RHEA:15641"/>
        <dbReference type="ChEBI" id="CHEBI:15361"/>
        <dbReference type="ChEBI" id="CHEBI:15378"/>
        <dbReference type="ChEBI" id="CHEBI:16452"/>
        <dbReference type="ChEBI" id="CHEBI:16526"/>
        <dbReference type="EC" id="1.1.1.40"/>
    </reaction>
</comment>
<feature type="domain" description="Malic enzyme NAD-binding" evidence="15">
    <location>
        <begin position="163"/>
        <end position="399"/>
    </location>
</feature>
<feature type="domain" description="Malic enzyme N-terminal" evidence="16">
    <location>
        <begin position="18"/>
        <end position="151"/>
    </location>
</feature>
<evidence type="ECO:0000256" key="11">
    <source>
        <dbReference type="ARBA" id="ARBA00051384"/>
    </source>
</evidence>
<dbReference type="RefSeq" id="WP_011927779.1">
    <property type="nucleotide sequence ID" value="NC_009446.1"/>
</dbReference>
<dbReference type="AlphaFoldDB" id="A5EWZ8"/>
<dbReference type="PANTHER" id="PTHR43237">
    <property type="entry name" value="NADP-DEPENDENT MALIC ENZYME"/>
    <property type="match status" value="1"/>
</dbReference>
<organism evidence="17 18">
    <name type="scientific">Dichelobacter nodosus (strain VCS1703A)</name>
    <dbReference type="NCBI Taxonomy" id="246195"/>
    <lineage>
        <taxon>Bacteria</taxon>
        <taxon>Pseudomonadati</taxon>
        <taxon>Pseudomonadota</taxon>
        <taxon>Gammaproteobacteria</taxon>
        <taxon>Cardiobacteriales</taxon>
        <taxon>Cardiobacteriaceae</taxon>
        <taxon>Dichelobacter</taxon>
    </lineage>
</organism>
<dbReference type="Gene3D" id="3.40.50.10950">
    <property type="match status" value="1"/>
</dbReference>
<dbReference type="KEGG" id="dno:DNO_0020"/>
<evidence type="ECO:0000256" key="12">
    <source>
        <dbReference type="PIRSR" id="PIRSR036684-1"/>
    </source>
</evidence>
<dbReference type="Proteomes" id="UP000000248">
    <property type="component" value="Chromosome"/>
</dbReference>
<evidence type="ECO:0000313" key="17">
    <source>
        <dbReference type="EMBL" id="ABQ14326.1"/>
    </source>
</evidence>
<name>A5EWZ8_DICNV</name>
<reference evidence="17 18" key="1">
    <citation type="journal article" date="2007" name="Nat. Biotechnol.">
        <title>Genome sequence and identification of candidate vaccine antigens from the animal pathogen Dichelobacter nodosus.</title>
        <authorList>
            <person name="Myers G.S."/>
            <person name="Parker D."/>
            <person name="Al-Hasani K."/>
            <person name="Kennan R.M."/>
            <person name="Seemann T."/>
            <person name="Ren Q."/>
            <person name="Badger J.H."/>
            <person name="Selengut J.D."/>
            <person name="Deboy R.T."/>
            <person name="Tettelin H."/>
            <person name="Boyce J.D."/>
            <person name="McCarl V.P."/>
            <person name="Han X."/>
            <person name="Nelson W.C."/>
            <person name="Madupu R."/>
            <person name="Mohamoud Y."/>
            <person name="Holley T."/>
            <person name="Fedorova N."/>
            <person name="Khouri H."/>
            <person name="Bottomley S.P."/>
            <person name="Whittington R.J."/>
            <person name="Adler B."/>
            <person name="Songer J.G."/>
            <person name="Rood J.I."/>
            <person name="Paulsen I.T."/>
        </authorList>
    </citation>
    <scope>NUCLEOTIDE SEQUENCE [LARGE SCALE GENOMIC DNA]</scope>
    <source>
        <strain evidence="17 18">VCS1703A</strain>
    </source>
</reference>
<dbReference type="InterPro" id="IPR045213">
    <property type="entry name" value="Malic_NAD-bd_bact_type"/>
</dbReference>
<dbReference type="InterPro" id="IPR036291">
    <property type="entry name" value="NAD(P)-bd_dom_sf"/>
</dbReference>
<evidence type="ECO:0000256" key="9">
    <source>
        <dbReference type="ARBA" id="ARBA00040273"/>
    </source>
</evidence>
<dbReference type="Pfam" id="PF01515">
    <property type="entry name" value="PTA_PTB"/>
    <property type="match status" value="1"/>
</dbReference>
<dbReference type="GO" id="GO:0008948">
    <property type="term" value="F:oxaloacetate decarboxylase activity"/>
    <property type="evidence" value="ECO:0007669"/>
    <property type="project" value="RHEA"/>
</dbReference>
<dbReference type="GO" id="GO:0051287">
    <property type="term" value="F:NAD binding"/>
    <property type="evidence" value="ECO:0007669"/>
    <property type="project" value="InterPro"/>
</dbReference>
<dbReference type="PANTHER" id="PTHR43237:SF4">
    <property type="entry name" value="NADP-DEPENDENT MALIC ENZYME"/>
    <property type="match status" value="1"/>
</dbReference>
<dbReference type="InterPro" id="IPR037062">
    <property type="entry name" value="Malic_N_dom_sf"/>
</dbReference>
<dbReference type="SUPFAM" id="SSF51735">
    <property type="entry name" value="NAD(P)-binding Rossmann-fold domains"/>
    <property type="match status" value="1"/>
</dbReference>
<evidence type="ECO:0000256" key="8">
    <source>
        <dbReference type="ARBA" id="ARBA00038964"/>
    </source>
</evidence>
<evidence type="ECO:0000259" key="15">
    <source>
        <dbReference type="SMART" id="SM00919"/>
    </source>
</evidence>
<feature type="binding site" evidence="14">
    <location>
        <begin position="76"/>
        <end position="83"/>
    </location>
    <ligand>
        <name>NADP(+)</name>
        <dbReference type="ChEBI" id="CHEBI:58349"/>
    </ligand>
</feature>
<evidence type="ECO:0000256" key="1">
    <source>
        <dbReference type="ARBA" id="ARBA00001936"/>
    </source>
</evidence>
<feature type="active site" description="Proton acceptor" evidence="12">
    <location>
        <position position="94"/>
    </location>
</feature>
<evidence type="ECO:0000313" key="18">
    <source>
        <dbReference type="Proteomes" id="UP000000248"/>
    </source>
</evidence>
<evidence type="ECO:0000256" key="14">
    <source>
        <dbReference type="PIRSR" id="PIRSR036684-3"/>
    </source>
</evidence>
<comment type="similarity">
    <text evidence="4">In the C-terminal section; belongs to the phosphate acetyltransferase and butyryltransferase family.</text>
</comment>
<evidence type="ECO:0000256" key="2">
    <source>
        <dbReference type="ARBA" id="ARBA00001946"/>
    </source>
</evidence>
<feature type="binding site" evidence="14">
    <location>
        <position position="162"/>
    </location>
    <ligand>
        <name>a divalent metal cation</name>
        <dbReference type="ChEBI" id="CHEBI:60240"/>
    </ligand>
</feature>
<dbReference type="SMART" id="SM00919">
    <property type="entry name" value="Malic_M"/>
    <property type="match status" value="1"/>
</dbReference>
<comment type="cofactor">
    <cofactor evidence="2">
        <name>Mg(2+)</name>
        <dbReference type="ChEBI" id="CHEBI:18420"/>
    </cofactor>
</comment>
<keyword evidence="7" id="KW-0511">Multifunctional enzyme</keyword>
<dbReference type="HOGENOM" id="CLU_012366_0_0_6"/>
<dbReference type="EMBL" id="CP000513">
    <property type="protein sequence ID" value="ABQ14326.1"/>
    <property type="molecule type" value="Genomic_DNA"/>
</dbReference>
<accession>A5EWZ8</accession>
<dbReference type="GO" id="GO:0006108">
    <property type="term" value="P:malate metabolic process"/>
    <property type="evidence" value="ECO:0007669"/>
    <property type="project" value="InterPro"/>
</dbReference>
<dbReference type="InterPro" id="IPR042112">
    <property type="entry name" value="P_AcTrfase_dom2"/>
</dbReference>
<evidence type="ECO:0000256" key="6">
    <source>
        <dbReference type="ARBA" id="ARBA00023002"/>
    </source>
</evidence>
<comment type="similarity">
    <text evidence="3">In the N-terminal section; belongs to the malic enzymes family.</text>
</comment>
<comment type="cofactor">
    <cofactor evidence="1">
        <name>Mn(2+)</name>
        <dbReference type="ChEBI" id="CHEBI:29035"/>
    </cofactor>
</comment>
<dbReference type="InterPro" id="IPR046346">
    <property type="entry name" value="Aminoacid_DH-like_N_sf"/>
</dbReference>
<evidence type="ECO:0000256" key="3">
    <source>
        <dbReference type="ARBA" id="ARBA00007686"/>
    </source>
</evidence>
<keyword evidence="18" id="KW-1185">Reference proteome</keyword>
<keyword evidence="14" id="KW-0521">NADP</keyword>
<proteinExistence type="inferred from homology"/>
<dbReference type="Pfam" id="PF00390">
    <property type="entry name" value="malic"/>
    <property type="match status" value="1"/>
</dbReference>
<dbReference type="InterPro" id="IPR042113">
    <property type="entry name" value="P_AcTrfase_dom1"/>
</dbReference>
<evidence type="ECO:0000259" key="16">
    <source>
        <dbReference type="SMART" id="SM01274"/>
    </source>
</evidence>
<dbReference type="EC" id="1.1.1.40" evidence="8"/>
<dbReference type="FunFam" id="3.40.50.10380:FF:000003">
    <property type="entry name" value="NADP-dependent malic enzyme"/>
    <property type="match status" value="1"/>
</dbReference>
<dbReference type="Gene3D" id="3.40.50.10750">
    <property type="entry name" value="Isocitrate/Isopropylmalate dehydrogenase-like"/>
    <property type="match status" value="1"/>
</dbReference>
<dbReference type="InterPro" id="IPR012301">
    <property type="entry name" value="Malic_N_dom"/>
</dbReference>
<dbReference type="STRING" id="246195.DNO_0020"/>
<dbReference type="PIRSF" id="PIRSF036684">
    <property type="entry name" value="ME_PTA"/>
    <property type="match status" value="1"/>
</dbReference>
<dbReference type="GO" id="GO:0046872">
    <property type="term" value="F:metal ion binding"/>
    <property type="evidence" value="ECO:0007669"/>
    <property type="project" value="UniProtKB-KW"/>
</dbReference>
<protein>
    <recommendedName>
        <fullName evidence="9">NADP-dependent malic enzyme</fullName>
        <ecNumber evidence="8">1.1.1.40</ecNumber>
    </recommendedName>
</protein>
<evidence type="ECO:0000256" key="5">
    <source>
        <dbReference type="ARBA" id="ARBA00022723"/>
    </source>
</evidence>
<keyword evidence="17" id="KW-0808">Transferase</keyword>